<accession>A0AAJ0U6N1</accession>
<reference evidence="9" key="2">
    <citation type="journal article" date="2020" name="Microorganisms">
        <title>Osmotic Adaptation and Compatible Solute Biosynthesis of Phototrophic Bacteria as Revealed from Genome Analyses.</title>
        <authorList>
            <person name="Imhoff J.F."/>
            <person name="Rahn T."/>
            <person name="Kunzel S."/>
            <person name="Keller A."/>
            <person name="Neulinger S.C."/>
        </authorList>
    </citation>
    <scope>NUCLEOTIDE SEQUENCE</scope>
    <source>
        <strain evidence="9">DSM 11080</strain>
    </source>
</reference>
<dbReference type="AlphaFoldDB" id="A0AAJ0U6N1"/>
<dbReference type="PROSITE" id="PS50883">
    <property type="entry name" value="EAL"/>
    <property type="match status" value="1"/>
</dbReference>
<dbReference type="GO" id="GO:0071732">
    <property type="term" value="P:cellular response to nitric oxide"/>
    <property type="evidence" value="ECO:0007669"/>
    <property type="project" value="UniProtKB-ARBA"/>
</dbReference>
<dbReference type="PANTHER" id="PTHR44757:SF2">
    <property type="entry name" value="BIOFILM ARCHITECTURE MAINTENANCE PROTEIN MBAA"/>
    <property type="match status" value="1"/>
</dbReference>
<dbReference type="PANTHER" id="PTHR44757">
    <property type="entry name" value="DIGUANYLATE CYCLASE DGCP"/>
    <property type="match status" value="1"/>
</dbReference>
<keyword evidence="3" id="KW-0973">c-di-GMP</keyword>
<dbReference type="Pfam" id="PF08447">
    <property type="entry name" value="PAS_3"/>
    <property type="match status" value="1"/>
</dbReference>
<dbReference type="InterPro" id="IPR001610">
    <property type="entry name" value="PAC"/>
</dbReference>
<feature type="domain" description="PAC" evidence="6">
    <location>
        <begin position="428"/>
        <end position="480"/>
    </location>
</feature>
<dbReference type="InterPro" id="IPR035965">
    <property type="entry name" value="PAS-like_dom_sf"/>
</dbReference>
<evidence type="ECO:0000259" key="8">
    <source>
        <dbReference type="PROSITE" id="PS50887"/>
    </source>
</evidence>
<gene>
    <name evidence="9" type="ORF">CKO40_16855</name>
</gene>
<dbReference type="InterPro" id="IPR013655">
    <property type="entry name" value="PAS_fold_3"/>
</dbReference>
<dbReference type="Pfam" id="PF00990">
    <property type="entry name" value="GGDEF"/>
    <property type="match status" value="1"/>
</dbReference>
<dbReference type="EC" id="3.1.4.52" evidence="2"/>
<dbReference type="CDD" id="cd00130">
    <property type="entry name" value="PAS"/>
    <property type="match status" value="3"/>
</dbReference>
<feature type="domain" description="GGDEF" evidence="8">
    <location>
        <begin position="512"/>
        <end position="645"/>
    </location>
</feature>
<dbReference type="InterPro" id="IPR000014">
    <property type="entry name" value="PAS"/>
</dbReference>
<reference evidence="9" key="1">
    <citation type="submission" date="2017-08" db="EMBL/GenBank/DDBJ databases">
        <authorList>
            <person name="Imhoff J.F."/>
            <person name="Rahn T."/>
            <person name="Kuenzel S."/>
            <person name="Neulinger S.C."/>
        </authorList>
    </citation>
    <scope>NUCLEOTIDE SEQUENCE</scope>
    <source>
        <strain evidence="9">DSM 11080</strain>
    </source>
</reference>
<dbReference type="SUPFAM" id="SSF55073">
    <property type="entry name" value="Nucleotide cyclase"/>
    <property type="match status" value="1"/>
</dbReference>
<dbReference type="EMBL" id="NRSJ01000035">
    <property type="protein sequence ID" value="MBK1706172.1"/>
    <property type="molecule type" value="Genomic_DNA"/>
</dbReference>
<dbReference type="Gene3D" id="3.30.450.20">
    <property type="entry name" value="PAS domain"/>
    <property type="match status" value="3"/>
</dbReference>
<dbReference type="SMART" id="SM00267">
    <property type="entry name" value="GGDEF"/>
    <property type="match status" value="1"/>
</dbReference>
<comment type="catalytic activity">
    <reaction evidence="4">
        <text>3',3'-c-di-GMP + H2O = 5'-phosphoguanylyl(3'-&gt;5')guanosine + H(+)</text>
        <dbReference type="Rhea" id="RHEA:24902"/>
        <dbReference type="ChEBI" id="CHEBI:15377"/>
        <dbReference type="ChEBI" id="CHEBI:15378"/>
        <dbReference type="ChEBI" id="CHEBI:58754"/>
        <dbReference type="ChEBI" id="CHEBI:58805"/>
        <dbReference type="EC" id="3.1.4.52"/>
    </reaction>
    <physiologicalReaction direction="left-to-right" evidence="4">
        <dbReference type="Rhea" id="RHEA:24903"/>
    </physiologicalReaction>
</comment>
<dbReference type="Gene3D" id="3.30.70.270">
    <property type="match status" value="1"/>
</dbReference>
<dbReference type="SMART" id="SM00086">
    <property type="entry name" value="PAC"/>
    <property type="match status" value="3"/>
</dbReference>
<comment type="cofactor">
    <cofactor evidence="1">
        <name>Mg(2+)</name>
        <dbReference type="ChEBI" id="CHEBI:18420"/>
    </cofactor>
</comment>
<dbReference type="SUPFAM" id="SSF55785">
    <property type="entry name" value="PYP-like sensor domain (PAS domain)"/>
    <property type="match status" value="3"/>
</dbReference>
<dbReference type="FunFam" id="3.20.20.450:FF:000001">
    <property type="entry name" value="Cyclic di-GMP phosphodiesterase yahA"/>
    <property type="match status" value="1"/>
</dbReference>
<dbReference type="InterPro" id="IPR000160">
    <property type="entry name" value="GGDEF_dom"/>
</dbReference>
<dbReference type="InterPro" id="IPR052155">
    <property type="entry name" value="Biofilm_reg_signaling"/>
</dbReference>
<evidence type="ECO:0000313" key="9">
    <source>
        <dbReference type="EMBL" id="MBK1706172.1"/>
    </source>
</evidence>
<evidence type="ECO:0000256" key="1">
    <source>
        <dbReference type="ARBA" id="ARBA00001946"/>
    </source>
</evidence>
<dbReference type="InterPro" id="IPR000700">
    <property type="entry name" value="PAS-assoc_C"/>
</dbReference>
<dbReference type="PROSITE" id="PS50113">
    <property type="entry name" value="PAC"/>
    <property type="match status" value="3"/>
</dbReference>
<feature type="domain" description="EAL" evidence="7">
    <location>
        <begin position="654"/>
        <end position="908"/>
    </location>
</feature>
<evidence type="ECO:0000256" key="2">
    <source>
        <dbReference type="ARBA" id="ARBA00012282"/>
    </source>
</evidence>
<dbReference type="Pfam" id="PF00563">
    <property type="entry name" value="EAL"/>
    <property type="match status" value="1"/>
</dbReference>
<evidence type="ECO:0000259" key="7">
    <source>
        <dbReference type="PROSITE" id="PS50883"/>
    </source>
</evidence>
<dbReference type="InterPro" id="IPR043128">
    <property type="entry name" value="Rev_trsase/Diguanyl_cyclase"/>
</dbReference>
<dbReference type="GO" id="GO:0071111">
    <property type="term" value="F:cyclic-guanylate-specific phosphodiesterase activity"/>
    <property type="evidence" value="ECO:0007669"/>
    <property type="project" value="UniProtKB-EC"/>
</dbReference>
<feature type="domain" description="PAS" evidence="5">
    <location>
        <begin position="95"/>
        <end position="170"/>
    </location>
</feature>
<dbReference type="InterPro" id="IPR035919">
    <property type="entry name" value="EAL_sf"/>
</dbReference>
<sequence length="908" mass="101125">MTRDALGFSLPLAARAMPHRPDQSSPSRTARSISLAYAAIAASWILVSDWLVALPTPGGQDLVPWQTAKGLGFVAVTSALLFLLLRSRLKQHQETGRRFETLVESLPGIAYRCENDHSWTIRYVSRSVHLLTGYAPEELIGNATIAYAALIHPEDREPVCEQIQQALKADRAFRVEYRLRRRDGRLIWVWEQGRGVPDINRRGQLVLEGLMLDVTERKQAEAAAKETAERLESLGDNLPGGAIYRLHRTPSGEYRFTYASKGIEQILGISRERMLADATAAFELTEQPYRDAVHQANERSVRDLSLFEMELPQCLPDGSRKWIAVRSLPYRSADRGVFWDGIVMDITERKAVEEKLREAAAVFASTAEGVVITALDGEIRDVNPAFCGITGYRKEEVIGQNPRLLKSDRHDRSFYQRMWQSLEGRGQWHGEIWNRRKDGAIYPELLTISVVSDQQGQATGYVGVFADITSLKESEARLDHLAHHDPLTNLPNRLLFDARLGHAIHHAARNHGALAVLFTDLDRFKHINDSLGHPAGDQLLQQFSRRLTDTLRAEDTVARISGDEFVVLLEAVEGATHVAPVARKLIEALKEPFLIEGSSVRVTASIGISLYPDDGNTVAALLRNADAAMYRAKEEGGNSYAFYTAEMTAAAFEHVFLENALRGALERDEFRLLYQPQIDLESGRLLGVEALLRWHHPEEGVIPPMRFIPIAEQTGLILEIGRWVLRCACAQARRWLDQGFEFDWVGVNVAGRQVHDREFVGDVERTLAETGLPASCLELEISENFVMRRADSGVEKLQTLHAKGVGIAIDDFGTGYSCLSHLKRLPISRLKLDQGFVRGIPDEQDDMAICDAVIAMSRALSLAVIAEGVETEDQAAFLSGKGCRVAQGFLFGRPMSPEAIERLLEAAG</sequence>
<evidence type="ECO:0000256" key="4">
    <source>
        <dbReference type="ARBA" id="ARBA00051114"/>
    </source>
</evidence>
<dbReference type="SUPFAM" id="SSF141868">
    <property type="entry name" value="EAL domain-like"/>
    <property type="match status" value="1"/>
</dbReference>
<feature type="domain" description="PAC" evidence="6">
    <location>
        <begin position="173"/>
        <end position="226"/>
    </location>
</feature>
<protein>
    <recommendedName>
        <fullName evidence="2">cyclic-guanylate-specific phosphodiesterase</fullName>
        <ecNumber evidence="2">3.1.4.52</ecNumber>
    </recommendedName>
</protein>
<dbReference type="CDD" id="cd01949">
    <property type="entry name" value="GGDEF"/>
    <property type="match status" value="1"/>
</dbReference>
<proteinExistence type="predicted"/>
<dbReference type="InterPro" id="IPR029787">
    <property type="entry name" value="Nucleotide_cyclase"/>
</dbReference>
<dbReference type="PROSITE" id="PS50887">
    <property type="entry name" value="GGDEF"/>
    <property type="match status" value="1"/>
</dbReference>
<evidence type="ECO:0000256" key="3">
    <source>
        <dbReference type="ARBA" id="ARBA00022636"/>
    </source>
</evidence>
<dbReference type="Proteomes" id="UP001296776">
    <property type="component" value="Unassembled WGS sequence"/>
</dbReference>
<dbReference type="RefSeq" id="WP_200347623.1">
    <property type="nucleotide sequence ID" value="NZ_NRSJ01000035.1"/>
</dbReference>
<keyword evidence="10" id="KW-1185">Reference proteome</keyword>
<evidence type="ECO:0000259" key="5">
    <source>
        <dbReference type="PROSITE" id="PS50112"/>
    </source>
</evidence>
<feature type="domain" description="PAS" evidence="5">
    <location>
        <begin position="352"/>
        <end position="401"/>
    </location>
</feature>
<dbReference type="NCBIfam" id="TIGR00229">
    <property type="entry name" value="sensory_box"/>
    <property type="match status" value="3"/>
</dbReference>
<dbReference type="InterPro" id="IPR001633">
    <property type="entry name" value="EAL_dom"/>
</dbReference>
<dbReference type="Pfam" id="PF13426">
    <property type="entry name" value="PAS_9"/>
    <property type="match status" value="1"/>
</dbReference>
<evidence type="ECO:0000259" key="6">
    <source>
        <dbReference type="PROSITE" id="PS50113"/>
    </source>
</evidence>
<evidence type="ECO:0000313" key="10">
    <source>
        <dbReference type="Proteomes" id="UP001296776"/>
    </source>
</evidence>
<dbReference type="CDD" id="cd01948">
    <property type="entry name" value="EAL"/>
    <property type="match status" value="1"/>
</dbReference>
<organism evidence="9 10">
    <name type="scientific">Halochromatium glycolicum</name>
    <dbReference type="NCBI Taxonomy" id="85075"/>
    <lineage>
        <taxon>Bacteria</taxon>
        <taxon>Pseudomonadati</taxon>
        <taxon>Pseudomonadota</taxon>
        <taxon>Gammaproteobacteria</taxon>
        <taxon>Chromatiales</taxon>
        <taxon>Chromatiaceae</taxon>
        <taxon>Halochromatium</taxon>
    </lineage>
</organism>
<dbReference type="SMART" id="SM00052">
    <property type="entry name" value="EAL"/>
    <property type="match status" value="1"/>
</dbReference>
<dbReference type="Gene3D" id="3.20.20.450">
    <property type="entry name" value="EAL domain"/>
    <property type="match status" value="1"/>
</dbReference>
<dbReference type="SMART" id="SM00091">
    <property type="entry name" value="PAS"/>
    <property type="match status" value="3"/>
</dbReference>
<dbReference type="FunFam" id="3.30.70.270:FF:000001">
    <property type="entry name" value="Diguanylate cyclase domain protein"/>
    <property type="match status" value="1"/>
</dbReference>
<feature type="domain" description="PAC" evidence="6">
    <location>
        <begin position="305"/>
        <end position="358"/>
    </location>
</feature>
<dbReference type="PROSITE" id="PS50112">
    <property type="entry name" value="PAS"/>
    <property type="match status" value="2"/>
</dbReference>
<comment type="caution">
    <text evidence="9">The sequence shown here is derived from an EMBL/GenBank/DDBJ whole genome shotgun (WGS) entry which is preliminary data.</text>
</comment>
<name>A0AAJ0U6N1_9GAMM</name>
<dbReference type="NCBIfam" id="TIGR00254">
    <property type="entry name" value="GGDEF"/>
    <property type="match status" value="1"/>
</dbReference>